<evidence type="ECO:0000256" key="2">
    <source>
        <dbReference type="ARBA" id="ARBA00008683"/>
    </source>
</evidence>
<dbReference type="NCBIfam" id="TIGR00705">
    <property type="entry name" value="SppA_67K"/>
    <property type="match status" value="1"/>
</dbReference>
<keyword evidence="8" id="KW-1133">Transmembrane helix</keyword>
<dbReference type="SUPFAM" id="SSF52096">
    <property type="entry name" value="ClpP/crotonase"/>
    <property type="match status" value="2"/>
</dbReference>
<reference evidence="10 11" key="1">
    <citation type="submission" date="2011-02" db="EMBL/GenBank/DDBJ databases">
        <authorList>
            <person name="Weinstock G."/>
            <person name="Sodergren E."/>
            <person name="Clifton S."/>
            <person name="Fulton L."/>
            <person name="Fulton B."/>
            <person name="Courtney L."/>
            <person name="Fronick C."/>
            <person name="Harrison M."/>
            <person name="Strong C."/>
            <person name="Farmer C."/>
            <person name="Delahaunty K."/>
            <person name="Markovic C."/>
            <person name="Hall O."/>
            <person name="Minx P."/>
            <person name="Tomlinson C."/>
            <person name="Mitreva M."/>
            <person name="Hou S."/>
            <person name="Chen J."/>
            <person name="Wollam A."/>
            <person name="Pepin K.H."/>
            <person name="Johnson M."/>
            <person name="Bhonagiri V."/>
            <person name="Zhang X."/>
            <person name="Suruliraj S."/>
            <person name="Warren W."/>
            <person name="Chinwalla A."/>
            <person name="Mardis E.R."/>
            <person name="Wilson R.K."/>
        </authorList>
    </citation>
    <scope>NUCLEOTIDE SEQUENCE [LARGE SCALE GENOMIC DNA]</scope>
    <source>
        <strain evidence="10 11">YIT 12057</strain>
    </source>
</reference>
<keyword evidence="5" id="KW-0720">Serine protease</keyword>
<evidence type="ECO:0000256" key="4">
    <source>
        <dbReference type="ARBA" id="ARBA00022801"/>
    </source>
</evidence>
<evidence type="ECO:0000313" key="10">
    <source>
        <dbReference type="EMBL" id="EGF58482.1"/>
    </source>
</evidence>
<keyword evidence="4" id="KW-0378">Hydrolase</keyword>
<feature type="transmembrane region" description="Helical" evidence="8">
    <location>
        <begin position="7"/>
        <end position="34"/>
    </location>
</feature>
<dbReference type="Proteomes" id="UP000003416">
    <property type="component" value="Unassembled WGS sequence"/>
</dbReference>
<dbReference type="InterPro" id="IPR047217">
    <property type="entry name" value="S49_SppA_67K_type_N"/>
</dbReference>
<dbReference type="GO" id="GO:0008236">
    <property type="term" value="F:serine-type peptidase activity"/>
    <property type="evidence" value="ECO:0007669"/>
    <property type="project" value="UniProtKB-KW"/>
</dbReference>
<dbReference type="GeneID" id="86048982"/>
<feature type="active site" description="Nucleophile" evidence="7">
    <location>
        <position position="389"/>
    </location>
</feature>
<feature type="domain" description="Peptidase S49" evidence="9">
    <location>
        <begin position="122"/>
        <end position="275"/>
    </location>
</feature>
<dbReference type="HOGENOM" id="CLU_008856_1_1_10"/>
<dbReference type="PANTHER" id="PTHR33209">
    <property type="entry name" value="PROTEASE 4"/>
    <property type="match status" value="1"/>
</dbReference>
<dbReference type="InterPro" id="IPR004634">
    <property type="entry name" value="Pept_S49_pIV"/>
</dbReference>
<organism evidence="10 11">
    <name type="scientific">Bacteroides fluxus YIT 12057</name>
    <dbReference type="NCBI Taxonomy" id="763034"/>
    <lineage>
        <taxon>Bacteria</taxon>
        <taxon>Pseudomonadati</taxon>
        <taxon>Bacteroidota</taxon>
        <taxon>Bacteroidia</taxon>
        <taxon>Bacteroidales</taxon>
        <taxon>Bacteroidaceae</taxon>
        <taxon>Bacteroides</taxon>
    </lineage>
</organism>
<dbReference type="NCBIfam" id="TIGR00706">
    <property type="entry name" value="SppA_dom"/>
    <property type="match status" value="1"/>
</dbReference>
<dbReference type="AlphaFoldDB" id="F3PRD4"/>
<dbReference type="GO" id="GO:0016020">
    <property type="term" value="C:membrane"/>
    <property type="evidence" value="ECO:0007669"/>
    <property type="project" value="UniProtKB-SubCell"/>
</dbReference>
<evidence type="ECO:0000313" key="11">
    <source>
        <dbReference type="Proteomes" id="UP000003416"/>
    </source>
</evidence>
<comment type="caution">
    <text evidence="10">The sequence shown here is derived from an EMBL/GenBank/DDBJ whole genome shotgun (WGS) entry which is preliminary data.</text>
</comment>
<dbReference type="STRING" id="763034.HMPREF9446_01284"/>
<dbReference type="CDD" id="cd07023">
    <property type="entry name" value="S49_Sppa_N_C"/>
    <property type="match status" value="1"/>
</dbReference>
<dbReference type="eggNOG" id="COG0616">
    <property type="taxonomic scope" value="Bacteria"/>
</dbReference>
<dbReference type="EMBL" id="AFBN01000022">
    <property type="protein sequence ID" value="EGF58482.1"/>
    <property type="molecule type" value="Genomic_DNA"/>
</dbReference>
<protein>
    <submittedName>
        <fullName evidence="10">Signal peptide peptidase SppA</fullName>
    </submittedName>
</protein>
<dbReference type="CDD" id="cd07018">
    <property type="entry name" value="S49_SppA_67K_type"/>
    <property type="match status" value="1"/>
</dbReference>
<keyword evidence="8" id="KW-0812">Transmembrane</keyword>
<dbReference type="PANTHER" id="PTHR33209:SF1">
    <property type="entry name" value="PEPTIDASE S49 DOMAIN-CONTAINING PROTEIN"/>
    <property type="match status" value="1"/>
</dbReference>
<dbReference type="Gene3D" id="3.90.226.10">
    <property type="entry name" value="2-enoyl-CoA Hydratase, Chain A, domain 1"/>
    <property type="match status" value="4"/>
</dbReference>
<gene>
    <name evidence="10" type="ORF">HMPREF9446_01284</name>
</gene>
<evidence type="ECO:0000256" key="5">
    <source>
        <dbReference type="ARBA" id="ARBA00022825"/>
    </source>
</evidence>
<dbReference type="GO" id="GO:0006465">
    <property type="term" value="P:signal peptide processing"/>
    <property type="evidence" value="ECO:0007669"/>
    <property type="project" value="InterPro"/>
</dbReference>
<dbReference type="InterPro" id="IPR002142">
    <property type="entry name" value="Peptidase_S49"/>
</dbReference>
<dbReference type="InterPro" id="IPR004635">
    <property type="entry name" value="Pept_S49_SppA"/>
</dbReference>
<sequence length="589" mass="64914">MKDFLKFTLATITGLIVTGVIVFFISILVFFSMVSSSESETQIRKNSIMMLDLNGALAERSQENPFEFLLDDEYSTYGLDDILSSIKKAKENEEIKGIYIQATSLATGFASLEEIRSALKDFKESGKFIVAYGDTYSQGLYYLSSVADKVLLNPQGMIEWRGLAAAPMFFKDLLAKIGVEMQVFKVGTYKSAVEPFVSTEMSPANREQVNVYLASIWGQLTSDVAESRKVSVDSLNAIADRMIMFHPAEESVKCGLADTLIYKNDVRNYLKAMAGIDEDDRMPVLGLKDMVNVKKNAPKDKSGNVIAVYYAYGEIDGGTSSSTGEEGINSVKVIKDLRKLKEDENVKAVVLRVNSPGGSAYGSEQIWYAVSELKKEKPVIVSMGDYAASGGYYISCNADTIVAEPTTLTGSIGIFGMFPNAKGLTDKIGLNFDVVKTNQYADFGMLTRPMNDGEKGLMQMYVNQGYDLFLTRCSDGRGIGKEELDKIAQGRVWTGSTAKELGLVDELGGLDKAVEIAIAKSGVDAYTVMSYPKKESFLESLMNTNPGKYVKARMLNGKVGEMYRQFSILENFDKCDRIQARVPFELNIQ</sequence>
<keyword evidence="11" id="KW-1185">Reference proteome</keyword>
<keyword evidence="3" id="KW-0645">Protease</keyword>
<evidence type="ECO:0000256" key="3">
    <source>
        <dbReference type="ARBA" id="ARBA00022670"/>
    </source>
</evidence>
<keyword evidence="6 8" id="KW-0472">Membrane</keyword>
<evidence type="ECO:0000256" key="1">
    <source>
        <dbReference type="ARBA" id="ARBA00004370"/>
    </source>
</evidence>
<dbReference type="InterPro" id="IPR047272">
    <property type="entry name" value="S49_SppA_C"/>
</dbReference>
<feature type="domain" description="Peptidase S49" evidence="9">
    <location>
        <begin position="373"/>
        <end position="521"/>
    </location>
</feature>
<dbReference type="InterPro" id="IPR029045">
    <property type="entry name" value="ClpP/crotonase-like_dom_sf"/>
</dbReference>
<feature type="active site" description="Proton donor/acceptor" evidence="7">
    <location>
        <position position="190"/>
    </location>
</feature>
<comment type="similarity">
    <text evidence="2">Belongs to the peptidase S49 family.</text>
</comment>
<dbReference type="Pfam" id="PF01343">
    <property type="entry name" value="Peptidase_S49"/>
    <property type="match status" value="2"/>
</dbReference>
<comment type="subcellular location">
    <subcellularLocation>
        <location evidence="1">Membrane</location>
    </subcellularLocation>
</comment>
<accession>F3PRD4</accession>
<dbReference type="RefSeq" id="WP_009124514.1">
    <property type="nucleotide sequence ID" value="NZ_GL882621.1"/>
</dbReference>
<name>F3PRD4_9BACE</name>
<dbReference type="PIRSF" id="PIRSF001217">
    <property type="entry name" value="Protease_4_SppA"/>
    <property type="match status" value="1"/>
</dbReference>
<evidence type="ECO:0000256" key="6">
    <source>
        <dbReference type="ARBA" id="ARBA00023136"/>
    </source>
</evidence>
<evidence type="ECO:0000256" key="8">
    <source>
        <dbReference type="SAM" id="Phobius"/>
    </source>
</evidence>
<evidence type="ECO:0000256" key="7">
    <source>
        <dbReference type="PIRSR" id="PIRSR001217-1"/>
    </source>
</evidence>
<evidence type="ECO:0000259" key="9">
    <source>
        <dbReference type="Pfam" id="PF01343"/>
    </source>
</evidence>
<proteinExistence type="inferred from homology"/>